<dbReference type="RefSeq" id="WP_264433628.1">
    <property type="nucleotide sequence ID" value="NZ_CP081495.1"/>
</dbReference>
<dbReference type="SUPFAM" id="SSF103473">
    <property type="entry name" value="MFS general substrate transporter"/>
    <property type="match status" value="1"/>
</dbReference>
<feature type="transmembrane region" description="Helical" evidence="4">
    <location>
        <begin position="204"/>
        <end position="229"/>
    </location>
</feature>
<dbReference type="PANTHER" id="PTHR23531">
    <property type="entry name" value="QUINOLENE RESISTANCE PROTEIN NORA"/>
    <property type="match status" value="1"/>
</dbReference>
<feature type="transmembrane region" description="Helical" evidence="4">
    <location>
        <begin position="7"/>
        <end position="28"/>
    </location>
</feature>
<dbReference type="CDD" id="cd17489">
    <property type="entry name" value="MFS_YfcJ_like"/>
    <property type="match status" value="1"/>
</dbReference>
<accession>A0ABY6LXZ2</accession>
<dbReference type="PANTHER" id="PTHR23531:SF1">
    <property type="entry name" value="QUINOLENE RESISTANCE PROTEIN NORA"/>
    <property type="match status" value="1"/>
</dbReference>
<keyword evidence="2 4" id="KW-1133">Transmembrane helix</keyword>
<proteinExistence type="predicted"/>
<evidence type="ECO:0000256" key="2">
    <source>
        <dbReference type="ARBA" id="ARBA00022989"/>
    </source>
</evidence>
<evidence type="ECO:0000259" key="5">
    <source>
        <dbReference type="PROSITE" id="PS50850"/>
    </source>
</evidence>
<keyword evidence="1 4" id="KW-0812">Transmembrane</keyword>
<sequence>MTPPKLWTANFILSCSSSFLIAFAFYLVGSVMPFFVSTEFGTNDEETGLILASYIIAALVLRPFSGYLVDTFPRKKILIYSLILFTVLFYGYMVASTLFILVLIRVLQGFTWSTTTTANSTLTIDIIPSEKRGEGIGYYGLTSTLSMAIGPMLGLLMYEYYPVEVNFYAATFFGFLSLVLAWFIKVPHREPDPEKAPISLDRFILLKAIPVGINLLGIAMCYGSFYAFAALYGKQLQVENTGWFFLFMAVGMTLSRLFAGKLLDRGHMHKLMAFSLILLAISLFAFGFATSKNIFFISAFFIGLSYGVLSPIFQNLFINLAKPEKRGTANSTFFTFYDLGIGIGMVVSGKVAHAFGYHAIFISGAVLILTTLAFYWFISKPLYNKHKII</sequence>
<dbReference type="InterPro" id="IPR052714">
    <property type="entry name" value="MFS_Exporter"/>
</dbReference>
<dbReference type="InterPro" id="IPR011701">
    <property type="entry name" value="MFS"/>
</dbReference>
<feature type="transmembrane region" description="Helical" evidence="4">
    <location>
        <begin position="295"/>
        <end position="317"/>
    </location>
</feature>
<dbReference type="Pfam" id="PF07690">
    <property type="entry name" value="MFS_1"/>
    <property type="match status" value="1"/>
</dbReference>
<name>A0ABY6LXZ2_9FLAO</name>
<feature type="transmembrane region" description="Helical" evidence="4">
    <location>
        <begin position="241"/>
        <end position="259"/>
    </location>
</feature>
<gene>
    <name evidence="6" type="ORF">K5I29_12225</name>
</gene>
<feature type="transmembrane region" description="Helical" evidence="4">
    <location>
        <begin position="329"/>
        <end position="349"/>
    </location>
</feature>
<evidence type="ECO:0000256" key="3">
    <source>
        <dbReference type="ARBA" id="ARBA00023136"/>
    </source>
</evidence>
<dbReference type="Gene3D" id="1.20.1250.20">
    <property type="entry name" value="MFS general substrate transporter like domains"/>
    <property type="match status" value="1"/>
</dbReference>
<feature type="transmembrane region" description="Helical" evidence="4">
    <location>
        <begin position="355"/>
        <end position="378"/>
    </location>
</feature>
<dbReference type="PROSITE" id="PS50850">
    <property type="entry name" value="MFS"/>
    <property type="match status" value="1"/>
</dbReference>
<feature type="transmembrane region" description="Helical" evidence="4">
    <location>
        <begin position="139"/>
        <end position="161"/>
    </location>
</feature>
<dbReference type="EMBL" id="CP081495">
    <property type="protein sequence ID" value="UYW01204.1"/>
    <property type="molecule type" value="Genomic_DNA"/>
</dbReference>
<reference evidence="6" key="1">
    <citation type="submission" date="2021-08" db="EMBL/GenBank/DDBJ databases">
        <title>Flavobacterium sp. strain CC-SYL302.</title>
        <authorList>
            <person name="Lin S.-Y."/>
            <person name="Lee T.-H."/>
            <person name="Young C.-C."/>
        </authorList>
    </citation>
    <scope>NUCLEOTIDE SEQUENCE</scope>
    <source>
        <strain evidence="6">CC-SYL302</strain>
    </source>
</reference>
<feature type="transmembrane region" description="Helical" evidence="4">
    <location>
        <begin position="77"/>
        <end position="104"/>
    </location>
</feature>
<evidence type="ECO:0000256" key="1">
    <source>
        <dbReference type="ARBA" id="ARBA00022692"/>
    </source>
</evidence>
<protein>
    <submittedName>
        <fullName evidence="6">MFS transporter</fullName>
    </submittedName>
</protein>
<keyword evidence="3 4" id="KW-0472">Membrane</keyword>
<dbReference type="Proteomes" id="UP001163328">
    <property type="component" value="Chromosome"/>
</dbReference>
<organism evidence="6 7">
    <name type="scientific">Flavobacterium agricola</name>
    <dbReference type="NCBI Taxonomy" id="2870839"/>
    <lineage>
        <taxon>Bacteria</taxon>
        <taxon>Pseudomonadati</taxon>
        <taxon>Bacteroidota</taxon>
        <taxon>Flavobacteriia</taxon>
        <taxon>Flavobacteriales</taxon>
        <taxon>Flavobacteriaceae</taxon>
        <taxon>Flavobacterium</taxon>
    </lineage>
</organism>
<dbReference type="InterPro" id="IPR036259">
    <property type="entry name" value="MFS_trans_sf"/>
</dbReference>
<feature type="transmembrane region" description="Helical" evidence="4">
    <location>
        <begin position="167"/>
        <end position="184"/>
    </location>
</feature>
<dbReference type="InterPro" id="IPR020846">
    <property type="entry name" value="MFS_dom"/>
</dbReference>
<evidence type="ECO:0000313" key="6">
    <source>
        <dbReference type="EMBL" id="UYW01204.1"/>
    </source>
</evidence>
<feature type="transmembrane region" description="Helical" evidence="4">
    <location>
        <begin position="48"/>
        <end position="65"/>
    </location>
</feature>
<feature type="domain" description="Major facilitator superfamily (MFS) profile" evidence="5">
    <location>
        <begin position="10"/>
        <end position="382"/>
    </location>
</feature>
<keyword evidence="7" id="KW-1185">Reference proteome</keyword>
<feature type="transmembrane region" description="Helical" evidence="4">
    <location>
        <begin position="271"/>
        <end position="289"/>
    </location>
</feature>
<evidence type="ECO:0000313" key="7">
    <source>
        <dbReference type="Proteomes" id="UP001163328"/>
    </source>
</evidence>
<evidence type="ECO:0000256" key="4">
    <source>
        <dbReference type="SAM" id="Phobius"/>
    </source>
</evidence>